<evidence type="ECO:0000313" key="5">
    <source>
        <dbReference type="Proteomes" id="UP001515480"/>
    </source>
</evidence>
<dbReference type="Proteomes" id="UP001515480">
    <property type="component" value="Unassembled WGS sequence"/>
</dbReference>
<dbReference type="GO" id="GO:0003755">
    <property type="term" value="F:peptidyl-prolyl cis-trans isomerase activity"/>
    <property type="evidence" value="ECO:0007669"/>
    <property type="project" value="UniProtKB-UniRule"/>
</dbReference>
<organism evidence="4 5">
    <name type="scientific">Prymnesium parvum</name>
    <name type="common">Toxic golden alga</name>
    <dbReference type="NCBI Taxonomy" id="97485"/>
    <lineage>
        <taxon>Eukaryota</taxon>
        <taxon>Haptista</taxon>
        <taxon>Haptophyta</taxon>
        <taxon>Prymnesiophyceae</taxon>
        <taxon>Prymnesiales</taxon>
        <taxon>Prymnesiaceae</taxon>
        <taxon>Prymnesium</taxon>
    </lineage>
</organism>
<keyword evidence="5" id="KW-1185">Reference proteome</keyword>
<dbReference type="PROSITE" id="PS50198">
    <property type="entry name" value="PPIC_PPIASE_2"/>
    <property type="match status" value="1"/>
</dbReference>
<evidence type="ECO:0000256" key="2">
    <source>
        <dbReference type="RuleBase" id="RU363014"/>
    </source>
</evidence>
<dbReference type="InterPro" id="IPR046357">
    <property type="entry name" value="PPIase_dom_sf"/>
</dbReference>
<dbReference type="EMBL" id="JBGBPQ010000019">
    <property type="protein sequence ID" value="KAL1504568.1"/>
    <property type="molecule type" value="Genomic_DNA"/>
</dbReference>
<sequence>MGLFENLKQMTDQRVAKVSHIMLKSGTPMPIEEALAKVESWKQEIGNDLIKFQEVAKRDSECEKTAAVGGMLGVFTRGRLGLRWDAEIFQEDVLPGDGVVRGPVMDKEGLHLLYVHTCWEPKGEQTKGNVPDLLKKIGM</sequence>
<accession>A0AB34ITC5</accession>
<evidence type="ECO:0000256" key="1">
    <source>
        <dbReference type="PROSITE-ProRule" id="PRU00278"/>
    </source>
</evidence>
<feature type="domain" description="PpiC" evidence="3">
    <location>
        <begin position="13"/>
        <end position="117"/>
    </location>
</feature>
<comment type="caution">
    <text evidence="4">The sequence shown here is derived from an EMBL/GenBank/DDBJ whole genome shotgun (WGS) entry which is preliminary data.</text>
</comment>
<protein>
    <recommendedName>
        <fullName evidence="2">Peptidyl-prolyl cis-trans isomerase</fullName>
        <ecNumber evidence="2">5.2.1.8</ecNumber>
    </recommendedName>
</protein>
<name>A0AB34ITC5_PRYPA</name>
<evidence type="ECO:0000313" key="4">
    <source>
        <dbReference type="EMBL" id="KAL1504568.1"/>
    </source>
</evidence>
<evidence type="ECO:0000259" key="3">
    <source>
        <dbReference type="PROSITE" id="PS50198"/>
    </source>
</evidence>
<proteinExistence type="predicted"/>
<keyword evidence="1 2" id="KW-0697">Rotamase</keyword>
<dbReference type="AlphaFoldDB" id="A0AB34ITC5"/>
<dbReference type="SUPFAM" id="SSF54534">
    <property type="entry name" value="FKBP-like"/>
    <property type="match status" value="1"/>
</dbReference>
<dbReference type="Pfam" id="PF00639">
    <property type="entry name" value="Rotamase"/>
    <property type="match status" value="1"/>
</dbReference>
<gene>
    <name evidence="4" type="ORF">AB1Y20_008354</name>
</gene>
<dbReference type="EC" id="5.2.1.8" evidence="2"/>
<dbReference type="Gene3D" id="3.10.50.40">
    <property type="match status" value="1"/>
</dbReference>
<reference evidence="4 5" key="1">
    <citation type="journal article" date="2024" name="Science">
        <title>Giant polyketide synthase enzymes in the biosynthesis of giant marine polyether toxins.</title>
        <authorList>
            <person name="Fallon T.R."/>
            <person name="Shende V.V."/>
            <person name="Wierzbicki I.H."/>
            <person name="Pendleton A.L."/>
            <person name="Watervoot N.F."/>
            <person name="Auber R.P."/>
            <person name="Gonzalez D.J."/>
            <person name="Wisecaver J.H."/>
            <person name="Moore B.S."/>
        </authorList>
    </citation>
    <scope>NUCLEOTIDE SEQUENCE [LARGE SCALE GENOMIC DNA]</scope>
    <source>
        <strain evidence="4 5">12B1</strain>
    </source>
</reference>
<keyword evidence="1 2" id="KW-0413">Isomerase</keyword>
<comment type="catalytic activity">
    <reaction evidence="2">
        <text>[protein]-peptidylproline (omega=180) = [protein]-peptidylproline (omega=0)</text>
        <dbReference type="Rhea" id="RHEA:16237"/>
        <dbReference type="Rhea" id="RHEA-COMP:10747"/>
        <dbReference type="Rhea" id="RHEA-COMP:10748"/>
        <dbReference type="ChEBI" id="CHEBI:83833"/>
        <dbReference type="ChEBI" id="CHEBI:83834"/>
        <dbReference type="EC" id="5.2.1.8"/>
    </reaction>
</comment>
<dbReference type="InterPro" id="IPR000297">
    <property type="entry name" value="PPIase_PpiC"/>
</dbReference>